<comment type="caution">
    <text evidence="3">The sequence shown here is derived from an EMBL/GenBank/DDBJ whole genome shotgun (WGS) entry which is preliminary data.</text>
</comment>
<dbReference type="OrthoDB" id="5427350at2759"/>
<keyword evidence="2" id="KW-0732">Signal</keyword>
<accession>A0A397G8E5</accession>
<gene>
    <name evidence="3" type="ORF">CDV56_100625</name>
</gene>
<keyword evidence="1" id="KW-1133">Transmembrane helix</keyword>
<proteinExistence type="predicted"/>
<dbReference type="Pfam" id="PF14269">
    <property type="entry name" value="Arylsulfotran_2"/>
    <property type="match status" value="1"/>
</dbReference>
<keyword evidence="1" id="KW-0472">Membrane</keyword>
<dbReference type="GeneID" id="38122599"/>
<dbReference type="RefSeq" id="XP_026610279.1">
    <property type="nucleotide sequence ID" value="XM_026754244.1"/>
</dbReference>
<protein>
    <recommendedName>
        <fullName evidence="5">ASST-domain-containing protein</fullName>
    </recommendedName>
</protein>
<feature type="transmembrane region" description="Helical" evidence="1">
    <location>
        <begin position="585"/>
        <end position="609"/>
    </location>
</feature>
<evidence type="ECO:0008006" key="5">
    <source>
        <dbReference type="Google" id="ProtNLM"/>
    </source>
</evidence>
<keyword evidence="4" id="KW-1185">Reference proteome</keyword>
<evidence type="ECO:0000256" key="1">
    <source>
        <dbReference type="SAM" id="Phobius"/>
    </source>
</evidence>
<dbReference type="STRING" id="41047.A0A397G8E5"/>
<dbReference type="PANTHER" id="PTHR35340">
    <property type="entry name" value="PQQ ENZYME REPEAT PROTEIN-RELATED"/>
    <property type="match status" value="1"/>
</dbReference>
<dbReference type="InterPro" id="IPR053143">
    <property type="entry name" value="Arylsulfate_ST"/>
</dbReference>
<dbReference type="Proteomes" id="UP000215305">
    <property type="component" value="Unassembled WGS sequence"/>
</dbReference>
<feature type="chain" id="PRO_5017451667" description="ASST-domain-containing protein" evidence="2">
    <location>
        <begin position="20"/>
        <end position="745"/>
    </location>
</feature>
<feature type="signal peptide" evidence="2">
    <location>
        <begin position="1"/>
        <end position="19"/>
    </location>
</feature>
<dbReference type="PANTHER" id="PTHR35340:SF8">
    <property type="entry name" value="ASST-DOMAIN-CONTAINING PROTEIN"/>
    <property type="match status" value="1"/>
</dbReference>
<keyword evidence="1" id="KW-0812">Transmembrane</keyword>
<evidence type="ECO:0000256" key="2">
    <source>
        <dbReference type="SAM" id="SignalP"/>
    </source>
</evidence>
<reference evidence="3" key="1">
    <citation type="submission" date="2018-08" db="EMBL/GenBank/DDBJ databases">
        <title>Draft genome sequence of azole-resistant Aspergillus thermomutatus (Neosartorya pseudofischeri) strain HMR AF 39, isolated from a human nasal aspirate.</title>
        <authorList>
            <person name="Parent-Michaud M."/>
            <person name="Dufresne P.J."/>
            <person name="Fournier E."/>
            <person name="Martineau C."/>
            <person name="Moreira S."/>
            <person name="Perkins V."/>
            <person name="De Repentigny L."/>
            <person name="Dufresne S.F."/>
        </authorList>
    </citation>
    <scope>NUCLEOTIDE SEQUENCE [LARGE SCALE GENOMIC DNA]</scope>
    <source>
        <strain evidence="3">HMR AF 39</strain>
    </source>
</reference>
<evidence type="ECO:0000313" key="3">
    <source>
        <dbReference type="EMBL" id="RHZ44350.1"/>
    </source>
</evidence>
<name>A0A397G8E5_ASPTH</name>
<dbReference type="InterPro" id="IPR039535">
    <property type="entry name" value="ASST-like"/>
</dbReference>
<sequence>MLQWALSLLLPLFLHNVAAQQHDEDLMSFVTLPQIRALKFDVHYQDRDRVSPGYWFVAPYGQIEPEAPTHRFEQYQIGPYIYDGDGTLIWAGSPMFDNRNVFDFKAVHSLGDQPHLSLVWQHSWDNIDQGHGVILKNNYEIQKELPFRPDLGAFDIHEFNILDDGKTGLAMTYREHEISLEDFGRPEERTAILSGGFVRLDLDTADILFEWDSYNQVPLHESVHYGPDSMPEGPPGWDYVHANSVDRNDAGDYIVSFRFTNTIYMISGVDGRIMWRLGGQHSDFVQDFTFSKQHDIKFVESNGTHHIISFLNNASDEDTNDEPVSCALIVELDTGVRPMTAKVIRRYNRPDGGLTRLRGNAQLLPNNNMFVGWSERGYITEFAPEGEVLLSAMFNSTRFSTYRAYKFEFTGRPSTPPDLVASVAGTDASDLVTTFHVSWNGATDIARWNFYARAEANAPPVLIGNTTKTDFETVYIAHGYLDWVSAEAVDHAGNVLGVSRVHRSRVPGDWAAAGFKGQVADLHPADPYSLYSQKEADTQTGANTGVAAGVDKADTSGSSSITPVDTDAEEALRIAHETYELVRDIGALFTFVLVLCLVAGIAACVYTVLRRRRTKPYQHVPSEEGLPEEQIRLRSTTHENHTAGPCFPASTNGLQVEGQGVEVFPVLVILAAAKGRAQDQEELLEDGVFADQVGDHLHADGNAQVEGEELSMLGFRLHARWHYQEAMEGASTNGQELMLVPDALR</sequence>
<organism evidence="3 4">
    <name type="scientific">Aspergillus thermomutatus</name>
    <name type="common">Neosartorya pseudofischeri</name>
    <dbReference type="NCBI Taxonomy" id="41047"/>
    <lineage>
        <taxon>Eukaryota</taxon>
        <taxon>Fungi</taxon>
        <taxon>Dikarya</taxon>
        <taxon>Ascomycota</taxon>
        <taxon>Pezizomycotina</taxon>
        <taxon>Eurotiomycetes</taxon>
        <taxon>Eurotiomycetidae</taxon>
        <taxon>Eurotiales</taxon>
        <taxon>Aspergillaceae</taxon>
        <taxon>Aspergillus</taxon>
        <taxon>Aspergillus subgen. Fumigati</taxon>
    </lineage>
</organism>
<dbReference type="EMBL" id="NKHU02000336">
    <property type="protein sequence ID" value="RHZ44350.1"/>
    <property type="molecule type" value="Genomic_DNA"/>
</dbReference>
<dbReference type="VEuPathDB" id="FungiDB:CDV56_100625"/>
<dbReference type="AlphaFoldDB" id="A0A397G8E5"/>
<evidence type="ECO:0000313" key="4">
    <source>
        <dbReference type="Proteomes" id="UP000215305"/>
    </source>
</evidence>